<reference evidence="6 7" key="1">
    <citation type="submission" date="2019-09" db="EMBL/GenBank/DDBJ databases">
        <authorList>
            <person name="Chandra G."/>
            <person name="Truman W A."/>
        </authorList>
    </citation>
    <scope>NUCLEOTIDE SEQUENCE [LARGE SCALE GENOMIC DNA]</scope>
    <source>
        <strain evidence="6">PS645</strain>
    </source>
</reference>
<dbReference type="InterPro" id="IPR001647">
    <property type="entry name" value="HTH_TetR"/>
</dbReference>
<feature type="domain" description="HTH tetR-type" evidence="5">
    <location>
        <begin position="10"/>
        <end position="70"/>
    </location>
</feature>
<dbReference type="PRINTS" id="PR00455">
    <property type="entry name" value="HTHTETR"/>
</dbReference>
<evidence type="ECO:0000256" key="4">
    <source>
        <dbReference type="PROSITE-ProRule" id="PRU00335"/>
    </source>
</evidence>
<dbReference type="SUPFAM" id="SSF46689">
    <property type="entry name" value="Homeodomain-like"/>
    <property type="match status" value="1"/>
</dbReference>
<protein>
    <recommendedName>
        <fullName evidence="5">HTH tetR-type domain-containing protein</fullName>
    </recommendedName>
</protein>
<keyword evidence="3" id="KW-0804">Transcription</keyword>
<evidence type="ECO:0000313" key="7">
    <source>
        <dbReference type="Proteomes" id="UP000325607"/>
    </source>
</evidence>
<sequence length="204" mass="22992">MMTTTTTAALSRLEAIRSVALRLFVNEGFQAVSLRQLAEQAGIQAGSLYHYIESKQSLLFDFIEEHEYRLLHCISKPPLARFDSRSALGHYLGAYLRCALPRREWHILSMREGYCLEPAQQAKIKRMRDTQARILKDIIAAGVTRRCFQVEDLDIAVSVVRAMLDGAVIGPLSSELRGEVLIKGLQQMVLRSVASVEMERDEAL</sequence>
<dbReference type="EMBL" id="CABVGX010000002">
    <property type="protein sequence ID" value="VVM43145.1"/>
    <property type="molecule type" value="Genomic_DNA"/>
</dbReference>
<dbReference type="Pfam" id="PF00440">
    <property type="entry name" value="TetR_N"/>
    <property type="match status" value="1"/>
</dbReference>
<dbReference type="InterPro" id="IPR009057">
    <property type="entry name" value="Homeodomain-like_sf"/>
</dbReference>
<evidence type="ECO:0000259" key="5">
    <source>
        <dbReference type="PROSITE" id="PS50977"/>
    </source>
</evidence>
<accession>A0A5E6PQ25</accession>
<dbReference type="PANTHER" id="PTHR30055:SF240">
    <property type="entry name" value="HTH-TYPE TRANSCRIPTIONAL REGULATOR ACRR"/>
    <property type="match status" value="1"/>
</dbReference>
<proteinExistence type="predicted"/>
<dbReference type="InterPro" id="IPR036271">
    <property type="entry name" value="Tet_transcr_reg_TetR-rel_C_sf"/>
</dbReference>
<dbReference type="AlphaFoldDB" id="A0A5E6PQ25"/>
<feature type="DNA-binding region" description="H-T-H motif" evidence="4">
    <location>
        <begin position="33"/>
        <end position="52"/>
    </location>
</feature>
<dbReference type="GO" id="GO:0000976">
    <property type="term" value="F:transcription cis-regulatory region binding"/>
    <property type="evidence" value="ECO:0007669"/>
    <property type="project" value="TreeGrafter"/>
</dbReference>
<keyword evidence="2 4" id="KW-0238">DNA-binding</keyword>
<dbReference type="Proteomes" id="UP000325607">
    <property type="component" value="Unassembled WGS sequence"/>
</dbReference>
<dbReference type="Pfam" id="PF17932">
    <property type="entry name" value="TetR_C_24"/>
    <property type="match status" value="1"/>
</dbReference>
<gene>
    <name evidence="6" type="ORF">PS645_00354</name>
</gene>
<dbReference type="InterPro" id="IPR050109">
    <property type="entry name" value="HTH-type_TetR-like_transc_reg"/>
</dbReference>
<dbReference type="InterPro" id="IPR041490">
    <property type="entry name" value="KstR2_TetR_C"/>
</dbReference>
<evidence type="ECO:0000256" key="2">
    <source>
        <dbReference type="ARBA" id="ARBA00023125"/>
    </source>
</evidence>
<evidence type="ECO:0000313" key="6">
    <source>
        <dbReference type="EMBL" id="VVM43145.1"/>
    </source>
</evidence>
<dbReference type="PROSITE" id="PS50977">
    <property type="entry name" value="HTH_TETR_2"/>
    <property type="match status" value="1"/>
</dbReference>
<organism evidence="6 7">
    <name type="scientific">Pseudomonas fluorescens</name>
    <dbReference type="NCBI Taxonomy" id="294"/>
    <lineage>
        <taxon>Bacteria</taxon>
        <taxon>Pseudomonadati</taxon>
        <taxon>Pseudomonadota</taxon>
        <taxon>Gammaproteobacteria</taxon>
        <taxon>Pseudomonadales</taxon>
        <taxon>Pseudomonadaceae</taxon>
        <taxon>Pseudomonas</taxon>
    </lineage>
</organism>
<keyword evidence="1" id="KW-0805">Transcription regulation</keyword>
<evidence type="ECO:0000256" key="3">
    <source>
        <dbReference type="ARBA" id="ARBA00023163"/>
    </source>
</evidence>
<dbReference type="PANTHER" id="PTHR30055">
    <property type="entry name" value="HTH-TYPE TRANSCRIPTIONAL REGULATOR RUTR"/>
    <property type="match status" value="1"/>
</dbReference>
<dbReference type="SUPFAM" id="SSF48498">
    <property type="entry name" value="Tetracyclin repressor-like, C-terminal domain"/>
    <property type="match status" value="1"/>
</dbReference>
<dbReference type="GO" id="GO:0003700">
    <property type="term" value="F:DNA-binding transcription factor activity"/>
    <property type="evidence" value="ECO:0007669"/>
    <property type="project" value="TreeGrafter"/>
</dbReference>
<dbReference type="Gene3D" id="1.10.357.10">
    <property type="entry name" value="Tetracycline Repressor, domain 2"/>
    <property type="match status" value="1"/>
</dbReference>
<evidence type="ECO:0000256" key="1">
    <source>
        <dbReference type="ARBA" id="ARBA00023015"/>
    </source>
</evidence>
<name>A0A5E6PQ25_PSEFL</name>